<reference evidence="5" key="1">
    <citation type="submission" date="2016-04" db="EMBL/GenBank/DDBJ databases">
        <authorList>
            <person name="Evans L.H."/>
            <person name="Alamgir A."/>
            <person name="Owens N."/>
            <person name="Weber N.D."/>
            <person name="Virtaneva K."/>
            <person name="Barbian K."/>
            <person name="Babar A."/>
            <person name="Rosenke K."/>
        </authorList>
    </citation>
    <scope>NUCLEOTIDE SEQUENCE [LARGE SCALE GENOMIC DNA]</scope>
    <source>
        <strain evidence="5">CBS 101.48</strain>
    </source>
</reference>
<dbReference type="InterPro" id="IPR001356">
    <property type="entry name" value="HD"/>
</dbReference>
<feature type="compositionally biased region" description="Basic residues" evidence="3">
    <location>
        <begin position="69"/>
        <end position="80"/>
    </location>
</feature>
<feature type="domain" description="Homeobox" evidence="4">
    <location>
        <begin position="14"/>
        <end position="74"/>
    </location>
</feature>
<dbReference type="InterPro" id="IPR009057">
    <property type="entry name" value="Homeodomain-like_sf"/>
</dbReference>
<sequence>MTLRTTPPPNIELRTTAQRRARIKPDMKAKLELEYKKNPKPDKKEKHRMALAFDMTDDNVHFWFQNRRARASRESKRRSAHGKETMWPQVSVTTPLEDEEPVVKSSVNPRETASSSKTQQVDKPCLPHIFTLWEGTYPSSSPFVSMHDQIHTSFIPTYYHHSPFGIESSYLKWQQTEETRPPTNGGV</sequence>
<comment type="subcellular location">
    <subcellularLocation>
        <location evidence="1 2">Nucleus</location>
    </subcellularLocation>
</comment>
<feature type="region of interest" description="Disordered" evidence="3">
    <location>
        <begin position="1"/>
        <end position="22"/>
    </location>
</feature>
<name>A0A168LUK8_ABSGL</name>
<evidence type="ECO:0000256" key="2">
    <source>
        <dbReference type="RuleBase" id="RU000682"/>
    </source>
</evidence>
<dbReference type="Proteomes" id="UP000078561">
    <property type="component" value="Unassembled WGS sequence"/>
</dbReference>
<evidence type="ECO:0000313" key="5">
    <source>
        <dbReference type="EMBL" id="SAL97535.1"/>
    </source>
</evidence>
<dbReference type="InParanoid" id="A0A168LUK8"/>
<dbReference type="SUPFAM" id="SSF46689">
    <property type="entry name" value="Homeodomain-like"/>
    <property type="match status" value="1"/>
</dbReference>
<protein>
    <recommendedName>
        <fullName evidence="4">Homeobox domain-containing protein</fullName>
    </recommendedName>
</protein>
<dbReference type="OrthoDB" id="6159439at2759"/>
<dbReference type="SMART" id="SM00389">
    <property type="entry name" value="HOX"/>
    <property type="match status" value="1"/>
</dbReference>
<dbReference type="AlphaFoldDB" id="A0A168LUK8"/>
<dbReference type="OMA" id="ILEHYFC"/>
<feature type="compositionally biased region" description="Polar residues" evidence="3">
    <location>
        <begin position="105"/>
        <end position="120"/>
    </location>
</feature>
<dbReference type="GO" id="GO:0003677">
    <property type="term" value="F:DNA binding"/>
    <property type="evidence" value="ECO:0007669"/>
    <property type="project" value="UniProtKB-UniRule"/>
</dbReference>
<dbReference type="EMBL" id="LT551811">
    <property type="protein sequence ID" value="SAL97535.1"/>
    <property type="molecule type" value="Genomic_DNA"/>
</dbReference>
<dbReference type="Pfam" id="PF00046">
    <property type="entry name" value="Homeodomain"/>
    <property type="match status" value="1"/>
</dbReference>
<dbReference type="STRING" id="4829.A0A168LUK8"/>
<keyword evidence="1 2" id="KW-0238">DNA-binding</keyword>
<feature type="DNA-binding region" description="Homeobox" evidence="1">
    <location>
        <begin position="16"/>
        <end position="75"/>
    </location>
</feature>
<dbReference type="GO" id="GO:0005634">
    <property type="term" value="C:nucleus"/>
    <property type="evidence" value="ECO:0007669"/>
    <property type="project" value="UniProtKB-SubCell"/>
</dbReference>
<proteinExistence type="predicted"/>
<gene>
    <name evidence="5" type="primary">ABSGL_03032.1 scaffold 4097</name>
</gene>
<keyword evidence="6" id="KW-1185">Reference proteome</keyword>
<dbReference type="PROSITE" id="PS50071">
    <property type="entry name" value="HOMEOBOX_2"/>
    <property type="match status" value="1"/>
</dbReference>
<dbReference type="CDD" id="cd00086">
    <property type="entry name" value="homeodomain"/>
    <property type="match status" value="1"/>
</dbReference>
<feature type="region of interest" description="Disordered" evidence="3">
    <location>
        <begin position="69"/>
        <end position="120"/>
    </location>
</feature>
<dbReference type="Gene3D" id="1.10.10.60">
    <property type="entry name" value="Homeodomain-like"/>
    <property type="match status" value="1"/>
</dbReference>
<keyword evidence="1 2" id="KW-0371">Homeobox</keyword>
<keyword evidence="1 2" id="KW-0539">Nucleus</keyword>
<organism evidence="5">
    <name type="scientific">Absidia glauca</name>
    <name type="common">Pin mould</name>
    <dbReference type="NCBI Taxonomy" id="4829"/>
    <lineage>
        <taxon>Eukaryota</taxon>
        <taxon>Fungi</taxon>
        <taxon>Fungi incertae sedis</taxon>
        <taxon>Mucoromycota</taxon>
        <taxon>Mucoromycotina</taxon>
        <taxon>Mucoromycetes</taxon>
        <taxon>Mucorales</taxon>
        <taxon>Cunninghamellaceae</taxon>
        <taxon>Absidia</taxon>
    </lineage>
</organism>
<feature type="compositionally biased region" description="Pro residues" evidence="3">
    <location>
        <begin position="1"/>
        <end position="10"/>
    </location>
</feature>
<evidence type="ECO:0000256" key="3">
    <source>
        <dbReference type="SAM" id="MobiDB-lite"/>
    </source>
</evidence>
<evidence type="ECO:0000256" key="1">
    <source>
        <dbReference type="PROSITE-ProRule" id="PRU00108"/>
    </source>
</evidence>
<evidence type="ECO:0000259" key="4">
    <source>
        <dbReference type="PROSITE" id="PS50071"/>
    </source>
</evidence>
<accession>A0A168LUK8</accession>
<evidence type="ECO:0000313" key="6">
    <source>
        <dbReference type="Proteomes" id="UP000078561"/>
    </source>
</evidence>